<dbReference type="InterPro" id="IPR000261">
    <property type="entry name" value="EH_dom"/>
</dbReference>
<dbReference type="PROSITE" id="PS00018">
    <property type="entry name" value="EF_HAND_1"/>
    <property type="match status" value="2"/>
</dbReference>
<evidence type="ECO:0000313" key="7">
    <source>
        <dbReference type="Proteomes" id="UP000276991"/>
    </source>
</evidence>
<feature type="coiled-coil region" evidence="2">
    <location>
        <begin position="432"/>
        <end position="529"/>
    </location>
</feature>
<dbReference type="PROSITE" id="PS50031">
    <property type="entry name" value="EH"/>
    <property type="match status" value="3"/>
</dbReference>
<keyword evidence="2" id="KW-0175">Coiled coil</keyword>
<dbReference type="GO" id="GO:0016197">
    <property type="term" value="P:endosomal transport"/>
    <property type="evidence" value="ECO:0007669"/>
    <property type="project" value="TreeGrafter"/>
</dbReference>
<dbReference type="Gene3D" id="1.10.238.10">
    <property type="entry name" value="EF-hand"/>
    <property type="match status" value="3"/>
</dbReference>
<dbReference type="GO" id="GO:0005509">
    <property type="term" value="F:calcium ion binding"/>
    <property type="evidence" value="ECO:0007669"/>
    <property type="project" value="InterPro"/>
</dbReference>
<proteinExistence type="predicted"/>
<dbReference type="InterPro" id="IPR002048">
    <property type="entry name" value="EF_hand_dom"/>
</dbReference>
<dbReference type="GO" id="GO:0006897">
    <property type="term" value="P:endocytosis"/>
    <property type="evidence" value="ECO:0007669"/>
    <property type="project" value="TreeGrafter"/>
</dbReference>
<dbReference type="SMART" id="SM00027">
    <property type="entry name" value="EH"/>
    <property type="match status" value="3"/>
</dbReference>
<dbReference type="SUPFAM" id="SSF47473">
    <property type="entry name" value="EF-hand"/>
    <property type="match status" value="3"/>
</dbReference>
<evidence type="ECO:0000259" key="4">
    <source>
        <dbReference type="PROSITE" id="PS50031"/>
    </source>
</evidence>
<evidence type="ECO:0000259" key="5">
    <source>
        <dbReference type="PROSITE" id="PS50222"/>
    </source>
</evidence>
<keyword evidence="7" id="KW-1185">Reference proteome</keyword>
<dbReference type="STRING" id="6277.A0A498SH79"/>
<protein>
    <submittedName>
        <fullName evidence="6">Uncharacterized protein</fullName>
    </submittedName>
</protein>
<feature type="domain" description="EH" evidence="4">
    <location>
        <begin position="290"/>
        <end position="379"/>
    </location>
</feature>
<dbReference type="GO" id="GO:0030132">
    <property type="term" value="C:clathrin coat of coated pit"/>
    <property type="evidence" value="ECO:0007669"/>
    <property type="project" value="TreeGrafter"/>
</dbReference>
<dbReference type="OrthoDB" id="524326at2759"/>
<dbReference type="PROSITE" id="PS50222">
    <property type="entry name" value="EF_HAND_2"/>
    <property type="match status" value="2"/>
</dbReference>
<feature type="domain" description="EH" evidence="4">
    <location>
        <begin position="16"/>
        <end position="102"/>
    </location>
</feature>
<dbReference type="CDD" id="cd00052">
    <property type="entry name" value="EH"/>
    <property type="match status" value="3"/>
</dbReference>
<dbReference type="InterPro" id="IPR011992">
    <property type="entry name" value="EF-hand-dom_pair"/>
</dbReference>
<feature type="coiled-coil region" evidence="2">
    <location>
        <begin position="564"/>
        <end position="615"/>
    </location>
</feature>
<gene>
    <name evidence="6" type="ORF">NAV_LOCUS5165</name>
</gene>
<evidence type="ECO:0000256" key="3">
    <source>
        <dbReference type="SAM" id="MobiDB-lite"/>
    </source>
</evidence>
<dbReference type="GO" id="GO:0045296">
    <property type="term" value="F:cadherin binding"/>
    <property type="evidence" value="ECO:0007669"/>
    <property type="project" value="TreeGrafter"/>
</dbReference>
<feature type="compositionally biased region" description="Low complexity" evidence="3">
    <location>
        <begin position="693"/>
        <end position="704"/>
    </location>
</feature>
<name>A0A498SH79_ACAVI</name>
<organism evidence="6 7">
    <name type="scientific">Acanthocheilonema viteae</name>
    <name type="common">Filarial nematode worm</name>
    <name type="synonym">Dipetalonema viteae</name>
    <dbReference type="NCBI Taxonomy" id="6277"/>
    <lineage>
        <taxon>Eukaryota</taxon>
        <taxon>Metazoa</taxon>
        <taxon>Ecdysozoa</taxon>
        <taxon>Nematoda</taxon>
        <taxon>Chromadorea</taxon>
        <taxon>Rhabditida</taxon>
        <taxon>Spirurina</taxon>
        <taxon>Spiruromorpha</taxon>
        <taxon>Filarioidea</taxon>
        <taxon>Onchocercidae</taxon>
        <taxon>Acanthocheilonema</taxon>
    </lineage>
</organism>
<feature type="domain" description="EH" evidence="4">
    <location>
        <begin position="129"/>
        <end position="217"/>
    </location>
</feature>
<keyword evidence="1" id="KW-0106">Calcium</keyword>
<dbReference type="PANTHER" id="PTHR11216:SF176">
    <property type="entry name" value="EPIDERMAL GROWTH FACTOR RECEPTOR PATHWAY SUBSTRATE CLONE 15, ISOFORM A"/>
    <property type="match status" value="1"/>
</dbReference>
<reference evidence="6 7" key="1">
    <citation type="submission" date="2018-08" db="EMBL/GenBank/DDBJ databases">
        <authorList>
            <person name="Laetsch R D."/>
            <person name="Stevens L."/>
            <person name="Kumar S."/>
            <person name="Blaxter L. M."/>
        </authorList>
    </citation>
    <scope>NUCLEOTIDE SEQUENCE [LARGE SCALE GENOMIC DNA]</scope>
</reference>
<dbReference type="Proteomes" id="UP000276991">
    <property type="component" value="Unassembled WGS sequence"/>
</dbReference>
<accession>A0A498SH79</accession>
<sequence length="757" mass="83285">MNISTTTISQPYTYIYENLYKEMNMRGKDVVPAQEAAAFLKRSNLTVTTLGQIWELADYNRKGCLDKTGAFIAFKLVAASQQGQPISWNSLLLKLEPPSFASRSATPSIPNFGAISASPTDSWAITPTDQAKYESIFDSLNPVEGKVLGNKVRPLLLNSGLPSTSLARIWELADMDKDGKLDRIEMSVALHLVYCALQGESVPNVLPPSLIHPTKRELAQFSSSIPPVPMSQWSSGRQRTGSVVSLEGSEHATSVSEKVRSQSVQPTSATTPTLFPSSLSLSPTAAWPVQSACYETSFQQADSDQDGFVSGADVRDILLATGIQQNTLALLWSLVDLKKNGMLNLEQFALIMYLIENHKQGKPIPFALPRNLVPPSFRTVEASASNVTGGYTVVARFVVFCRDSIHEKGIVMLRKNCFKLQQSTIPTGNEELDALLREVEKLILDRREADQEIVQLEADMTVKNSEIKNLKIELTTLENTVTQLEKQKGEAEKRLEALDSQIAQLGRSVEQAREKVKEEEKRLHELHSQNIQNGEDKMTNEELIHVQREVHSLEEEKKTLSVTLSQHNAAIEKASLELTKLERKCANTEEVTKRIENENEKLKKATERLTQLIESNDTETLNKEKEKLFAVLLGISPVVENQNSIIPADPFAAAIRPGIGFETDPFAGTINSSFTNFDAFSGKDPFGLDVNNTKSLSSTATSAKAPPPRPAPPKSLKTPVESDPFSGTDPFAGSVTTVTATTDQFADFANFDAFAKS</sequence>
<dbReference type="PANTHER" id="PTHR11216">
    <property type="entry name" value="EH DOMAIN"/>
    <property type="match status" value="1"/>
</dbReference>
<evidence type="ECO:0000256" key="1">
    <source>
        <dbReference type="ARBA" id="ARBA00022837"/>
    </source>
</evidence>
<feature type="domain" description="EF-hand" evidence="5">
    <location>
        <begin position="161"/>
        <end position="196"/>
    </location>
</feature>
<evidence type="ECO:0000256" key="2">
    <source>
        <dbReference type="SAM" id="Coils"/>
    </source>
</evidence>
<dbReference type="EMBL" id="UPTC01000857">
    <property type="protein sequence ID" value="VBB30374.1"/>
    <property type="molecule type" value="Genomic_DNA"/>
</dbReference>
<evidence type="ECO:0000313" key="6">
    <source>
        <dbReference type="EMBL" id="VBB30374.1"/>
    </source>
</evidence>
<dbReference type="Pfam" id="PF12763">
    <property type="entry name" value="EH"/>
    <property type="match status" value="3"/>
</dbReference>
<dbReference type="AlphaFoldDB" id="A0A498SH79"/>
<feature type="region of interest" description="Disordered" evidence="3">
    <location>
        <begin position="691"/>
        <end position="728"/>
    </location>
</feature>
<feature type="domain" description="EF-hand" evidence="5">
    <location>
        <begin position="289"/>
        <end position="324"/>
    </location>
</feature>
<dbReference type="InterPro" id="IPR018247">
    <property type="entry name" value="EF_Hand_1_Ca_BS"/>
</dbReference>